<evidence type="ECO:0000256" key="5">
    <source>
        <dbReference type="ARBA" id="ARBA00022989"/>
    </source>
</evidence>
<protein>
    <submittedName>
        <fullName evidence="9">ABC transporter permease</fullName>
    </submittedName>
</protein>
<feature type="transmembrane region" description="Helical" evidence="7">
    <location>
        <begin position="156"/>
        <end position="172"/>
    </location>
</feature>
<feature type="domain" description="ABC transmembrane type-1" evidence="8">
    <location>
        <begin position="90"/>
        <end position="279"/>
    </location>
</feature>
<evidence type="ECO:0000313" key="9">
    <source>
        <dbReference type="EMBL" id="MDL2402852.1"/>
    </source>
</evidence>
<evidence type="ECO:0000256" key="4">
    <source>
        <dbReference type="ARBA" id="ARBA00022692"/>
    </source>
</evidence>
<dbReference type="InterPro" id="IPR000515">
    <property type="entry name" value="MetI-like"/>
</dbReference>
<gene>
    <name evidence="9" type="ORF">PY649_28560</name>
</gene>
<keyword evidence="2 7" id="KW-0813">Transport</keyword>
<dbReference type="Pfam" id="PF12911">
    <property type="entry name" value="OppC_N"/>
    <property type="match status" value="1"/>
</dbReference>
<comment type="subcellular location">
    <subcellularLocation>
        <location evidence="1 7">Cell membrane</location>
        <topology evidence="1 7">Multi-pass membrane protein</topology>
    </subcellularLocation>
</comment>
<dbReference type="InterPro" id="IPR035906">
    <property type="entry name" value="MetI-like_sf"/>
</dbReference>
<dbReference type="RefSeq" id="WP_285872276.1">
    <property type="nucleotide sequence ID" value="NZ_JARFYM010000034.1"/>
</dbReference>
<feature type="transmembrane region" description="Helical" evidence="7">
    <location>
        <begin position="29"/>
        <end position="50"/>
    </location>
</feature>
<evidence type="ECO:0000313" key="10">
    <source>
        <dbReference type="Proteomes" id="UP001172645"/>
    </source>
</evidence>
<feature type="transmembrane region" description="Helical" evidence="7">
    <location>
        <begin position="94"/>
        <end position="120"/>
    </location>
</feature>
<dbReference type="InterPro" id="IPR050366">
    <property type="entry name" value="BP-dependent_transpt_permease"/>
</dbReference>
<feature type="transmembrane region" description="Helical" evidence="7">
    <location>
        <begin position="132"/>
        <end position="150"/>
    </location>
</feature>
<keyword evidence="4 7" id="KW-0812">Transmembrane</keyword>
<sequence length="291" mass="30865">MTAIPQTSVAAPAKRTPNRAWRKLKANKGALLGLAIILFFAALAILAPVLPLADPVATSWSAIRKAPSAAHWLGTDDIGRDILSRMIWGARASLMAGIFSVAIAVAIGVPFGLISGYYGGWIDQIVSRITEAFLAMPFLITAIALAAFLGPSLTNAMIAIGLSATPVFVRLTRGQVLAVKTEEYVEGARSIGLHHFSIIIRYILPNVFAPILVQGTLTIATAIIAEASLSFLGLGQQPPAPSWGSMLNVAKNYLEQAPWMAMWPGAAIFLVVIGFNLLGDGLRDALDPREA</sequence>
<comment type="similarity">
    <text evidence="7">Belongs to the binding-protein-dependent transport system permease family.</text>
</comment>
<dbReference type="Proteomes" id="UP001172645">
    <property type="component" value="Unassembled WGS sequence"/>
</dbReference>
<accession>A0ABT7K2L8</accession>
<dbReference type="Pfam" id="PF00528">
    <property type="entry name" value="BPD_transp_1"/>
    <property type="match status" value="1"/>
</dbReference>
<keyword evidence="3" id="KW-1003">Cell membrane</keyword>
<dbReference type="PANTHER" id="PTHR43386:SF25">
    <property type="entry name" value="PEPTIDE ABC TRANSPORTER PERMEASE PROTEIN"/>
    <property type="match status" value="1"/>
</dbReference>
<feature type="transmembrane region" description="Helical" evidence="7">
    <location>
        <begin position="261"/>
        <end position="279"/>
    </location>
</feature>
<dbReference type="InterPro" id="IPR025966">
    <property type="entry name" value="OppC_N"/>
</dbReference>
<dbReference type="PROSITE" id="PS50928">
    <property type="entry name" value="ABC_TM1"/>
    <property type="match status" value="1"/>
</dbReference>
<organism evidence="9 10">
    <name type="scientific">Rhizobium mayense</name>
    <dbReference type="NCBI Taxonomy" id="1312184"/>
    <lineage>
        <taxon>Bacteria</taxon>
        <taxon>Pseudomonadati</taxon>
        <taxon>Pseudomonadota</taxon>
        <taxon>Alphaproteobacteria</taxon>
        <taxon>Hyphomicrobiales</taxon>
        <taxon>Rhizobiaceae</taxon>
        <taxon>Rhizobium/Agrobacterium group</taxon>
        <taxon>Rhizobium</taxon>
    </lineage>
</organism>
<dbReference type="PANTHER" id="PTHR43386">
    <property type="entry name" value="OLIGOPEPTIDE TRANSPORT SYSTEM PERMEASE PROTEIN APPC"/>
    <property type="match status" value="1"/>
</dbReference>
<evidence type="ECO:0000256" key="3">
    <source>
        <dbReference type="ARBA" id="ARBA00022475"/>
    </source>
</evidence>
<dbReference type="Gene3D" id="1.10.3720.10">
    <property type="entry name" value="MetI-like"/>
    <property type="match status" value="1"/>
</dbReference>
<feature type="transmembrane region" description="Helical" evidence="7">
    <location>
        <begin position="203"/>
        <end position="225"/>
    </location>
</feature>
<dbReference type="EMBL" id="JARFYM010000034">
    <property type="protein sequence ID" value="MDL2402852.1"/>
    <property type="molecule type" value="Genomic_DNA"/>
</dbReference>
<evidence type="ECO:0000256" key="1">
    <source>
        <dbReference type="ARBA" id="ARBA00004651"/>
    </source>
</evidence>
<evidence type="ECO:0000259" key="8">
    <source>
        <dbReference type="PROSITE" id="PS50928"/>
    </source>
</evidence>
<evidence type="ECO:0000256" key="7">
    <source>
        <dbReference type="RuleBase" id="RU363032"/>
    </source>
</evidence>
<keyword evidence="6 7" id="KW-0472">Membrane</keyword>
<comment type="caution">
    <text evidence="9">The sequence shown here is derived from an EMBL/GenBank/DDBJ whole genome shotgun (WGS) entry which is preliminary data.</text>
</comment>
<reference evidence="9" key="1">
    <citation type="submission" date="2023-06" db="EMBL/GenBank/DDBJ databases">
        <title>Phylogenetic Diversity of Rhizobium strains.</title>
        <authorList>
            <person name="Moura F.T."/>
            <person name="Helene L.C.F."/>
            <person name="Hungria M."/>
        </authorList>
    </citation>
    <scope>NUCLEOTIDE SEQUENCE</scope>
    <source>
        <strain evidence="9">CCGE526</strain>
    </source>
</reference>
<proteinExistence type="inferred from homology"/>
<keyword evidence="10" id="KW-1185">Reference proteome</keyword>
<keyword evidence="5 7" id="KW-1133">Transmembrane helix</keyword>
<evidence type="ECO:0000256" key="2">
    <source>
        <dbReference type="ARBA" id="ARBA00022448"/>
    </source>
</evidence>
<dbReference type="SUPFAM" id="SSF161098">
    <property type="entry name" value="MetI-like"/>
    <property type="match status" value="1"/>
</dbReference>
<name>A0ABT7K2L8_9HYPH</name>
<evidence type="ECO:0000256" key="6">
    <source>
        <dbReference type="ARBA" id="ARBA00023136"/>
    </source>
</evidence>
<dbReference type="CDD" id="cd06261">
    <property type="entry name" value="TM_PBP2"/>
    <property type="match status" value="1"/>
</dbReference>